<dbReference type="PANTHER" id="PTHR46796:SF6">
    <property type="entry name" value="ARAC SUBFAMILY"/>
    <property type="match status" value="1"/>
</dbReference>
<dbReference type="InterPro" id="IPR018062">
    <property type="entry name" value="HTH_AraC-typ_CS"/>
</dbReference>
<gene>
    <name evidence="5" type="ORF">SAMN02745223_00780</name>
</gene>
<evidence type="ECO:0000256" key="3">
    <source>
        <dbReference type="ARBA" id="ARBA00023163"/>
    </source>
</evidence>
<dbReference type="Gene3D" id="1.10.10.60">
    <property type="entry name" value="Homeodomain-like"/>
    <property type="match status" value="1"/>
</dbReference>
<dbReference type="SUPFAM" id="SSF46689">
    <property type="entry name" value="Homeodomain-like"/>
    <property type="match status" value="1"/>
</dbReference>
<feature type="domain" description="HTH araC/xylS-type" evidence="4">
    <location>
        <begin position="198"/>
        <end position="299"/>
    </location>
</feature>
<dbReference type="InterPro" id="IPR009057">
    <property type="entry name" value="Homeodomain-like_sf"/>
</dbReference>
<organism evidence="5 6">
    <name type="scientific">Devosia limi DSM 17137</name>
    <dbReference type="NCBI Taxonomy" id="1121477"/>
    <lineage>
        <taxon>Bacteria</taxon>
        <taxon>Pseudomonadati</taxon>
        <taxon>Pseudomonadota</taxon>
        <taxon>Alphaproteobacteria</taxon>
        <taxon>Hyphomicrobiales</taxon>
        <taxon>Devosiaceae</taxon>
        <taxon>Devosia</taxon>
    </lineage>
</organism>
<dbReference type="EMBL" id="FQVC01000002">
    <property type="protein sequence ID" value="SHE64814.1"/>
    <property type="molecule type" value="Genomic_DNA"/>
</dbReference>
<dbReference type="GO" id="GO:0003700">
    <property type="term" value="F:DNA-binding transcription factor activity"/>
    <property type="evidence" value="ECO:0007669"/>
    <property type="project" value="InterPro"/>
</dbReference>
<dbReference type="InterPro" id="IPR018060">
    <property type="entry name" value="HTH_AraC"/>
</dbReference>
<dbReference type="PROSITE" id="PS00041">
    <property type="entry name" value="HTH_ARAC_FAMILY_1"/>
    <property type="match status" value="1"/>
</dbReference>
<name>A0A1M4V778_9HYPH</name>
<dbReference type="OrthoDB" id="8004517at2"/>
<evidence type="ECO:0000256" key="1">
    <source>
        <dbReference type="ARBA" id="ARBA00023015"/>
    </source>
</evidence>
<evidence type="ECO:0000313" key="5">
    <source>
        <dbReference type="EMBL" id="SHE64814.1"/>
    </source>
</evidence>
<dbReference type="InterPro" id="IPR050204">
    <property type="entry name" value="AraC_XylS_family_regulators"/>
</dbReference>
<protein>
    <submittedName>
        <fullName evidence="5">AraC-type DNA-binding protein</fullName>
    </submittedName>
</protein>
<reference evidence="5 6" key="1">
    <citation type="submission" date="2016-11" db="EMBL/GenBank/DDBJ databases">
        <authorList>
            <person name="Jaros S."/>
            <person name="Januszkiewicz K."/>
            <person name="Wedrychowicz H."/>
        </authorList>
    </citation>
    <scope>NUCLEOTIDE SEQUENCE [LARGE SCALE GENOMIC DNA]</scope>
    <source>
        <strain evidence="5 6">DSM 17137</strain>
    </source>
</reference>
<dbReference type="Proteomes" id="UP000184533">
    <property type="component" value="Unassembled WGS sequence"/>
</dbReference>
<dbReference type="RefSeq" id="WP_052950728.1">
    <property type="nucleotide sequence ID" value="NZ_FQVC01000002.1"/>
</dbReference>
<proteinExistence type="predicted"/>
<evidence type="ECO:0000313" key="6">
    <source>
        <dbReference type="Proteomes" id="UP000184533"/>
    </source>
</evidence>
<accession>A0A1M4V778</accession>
<sequence>MPAFQDAAASICRLQIIPSDPDSFTSRTAIAVLPDAIIASTVHAQCTTERTTVLAAEEADNILIHAPMSAGFDISQRGGAATECGFGSVYIDPNEVPGIASFTAPSTHVFYVSIPRRALTGIGAKMDGALRTSRKMSPYWQLFLGYAKTLHECQAGLGAEAARASTSHLHDLARMALADGQLVEETGEGRGVRAAWLHRLKADIETQVTSPNLSLEYIAKRHGISARYARALFASEHTTFRDYVRQRRLDLAHRMLISPQTSHRSISDLAMTCGFGDLSWFNACYRHQYGVTPSATRAGVLQP</sequence>
<evidence type="ECO:0000256" key="2">
    <source>
        <dbReference type="ARBA" id="ARBA00023125"/>
    </source>
</evidence>
<dbReference type="Pfam" id="PF12833">
    <property type="entry name" value="HTH_18"/>
    <property type="match status" value="1"/>
</dbReference>
<keyword evidence="2 5" id="KW-0238">DNA-binding</keyword>
<keyword evidence="1" id="KW-0805">Transcription regulation</keyword>
<dbReference type="PROSITE" id="PS01124">
    <property type="entry name" value="HTH_ARAC_FAMILY_2"/>
    <property type="match status" value="1"/>
</dbReference>
<keyword evidence="3" id="KW-0804">Transcription</keyword>
<dbReference type="GO" id="GO:0043565">
    <property type="term" value="F:sequence-specific DNA binding"/>
    <property type="evidence" value="ECO:0007669"/>
    <property type="project" value="InterPro"/>
</dbReference>
<dbReference type="AlphaFoldDB" id="A0A1M4V778"/>
<dbReference type="SMART" id="SM00342">
    <property type="entry name" value="HTH_ARAC"/>
    <property type="match status" value="1"/>
</dbReference>
<evidence type="ECO:0000259" key="4">
    <source>
        <dbReference type="PROSITE" id="PS01124"/>
    </source>
</evidence>
<dbReference type="PANTHER" id="PTHR46796">
    <property type="entry name" value="HTH-TYPE TRANSCRIPTIONAL ACTIVATOR RHAS-RELATED"/>
    <property type="match status" value="1"/>
</dbReference>